<dbReference type="Pfam" id="PF07592">
    <property type="entry name" value="DDE_Tnp_ISAZ013"/>
    <property type="match status" value="1"/>
</dbReference>
<name>A0A0F3GRA2_9BACT</name>
<dbReference type="NCBIfam" id="NF033519">
    <property type="entry name" value="transpos_ISAzo13"/>
    <property type="match status" value="1"/>
</dbReference>
<dbReference type="AlphaFoldDB" id="A0A0F3GRA2"/>
<keyword evidence="2" id="KW-1185">Reference proteome</keyword>
<sequence>MRKKGGGRKLLSKKDEDIIIMLDALVEPSSRGDPMSPLRWTCKSTRKLAEELTVKGHPVSHAKVGQLLEGLNYSLQSTRKRMEGTSHPDRDDQSRFIYDKVLEFQKQGQPVISIDTKKKEMVGKFFNSGREYQPKGRPDEVETYDFPSLSDGKGIPYGVYDMTKNSGWVSVGTDHDTAQFAVHTILQWWTQMGQVTYPDAKRLLITADGGGSNGARNRLWKLELQGFADKTRIDVVVCHFPPGTSKWNKIEHRMFSHITKNWRGRSLTSHEVIVNLIANTTTDAGLKINAALDAKEYPTGIKVSDKTMETINIEKNDFHGEWNYSIFPTSNR</sequence>
<organism evidence="1 2">
    <name type="scientific">Candidatus Magnetobacterium bavaricum</name>
    <dbReference type="NCBI Taxonomy" id="29290"/>
    <lineage>
        <taxon>Bacteria</taxon>
        <taxon>Pseudomonadati</taxon>
        <taxon>Nitrospirota</taxon>
        <taxon>Thermodesulfovibrionia</taxon>
        <taxon>Thermodesulfovibrionales</taxon>
        <taxon>Candidatus Magnetobacteriaceae</taxon>
        <taxon>Candidatus Magnetobacterium</taxon>
    </lineage>
</organism>
<proteinExistence type="predicted"/>
<evidence type="ECO:0008006" key="3">
    <source>
        <dbReference type="Google" id="ProtNLM"/>
    </source>
</evidence>
<evidence type="ECO:0000313" key="1">
    <source>
        <dbReference type="EMBL" id="KJU84479.1"/>
    </source>
</evidence>
<accession>A0A0F3GRA2</accession>
<dbReference type="Proteomes" id="UP000033423">
    <property type="component" value="Unassembled WGS sequence"/>
</dbReference>
<gene>
    <name evidence="1" type="ORF">MBAV_003324</name>
</gene>
<reference evidence="1 2" key="1">
    <citation type="submission" date="2015-02" db="EMBL/GenBank/DDBJ databases">
        <title>Single-cell genomics of uncultivated deep-branching MTB reveals a conserved set of magnetosome genes.</title>
        <authorList>
            <person name="Kolinko S."/>
            <person name="Richter M."/>
            <person name="Glockner F.O."/>
            <person name="Brachmann A."/>
            <person name="Schuler D."/>
        </authorList>
    </citation>
    <scope>NUCLEOTIDE SEQUENCE [LARGE SCALE GENOMIC DNA]</scope>
    <source>
        <strain evidence="1">TM-1</strain>
    </source>
</reference>
<evidence type="ECO:0000313" key="2">
    <source>
        <dbReference type="Proteomes" id="UP000033423"/>
    </source>
</evidence>
<protein>
    <recommendedName>
        <fullName evidence="3">Rhodopirellula transposase family protein</fullName>
    </recommendedName>
</protein>
<dbReference type="InterPro" id="IPR011518">
    <property type="entry name" value="Transposase_36"/>
</dbReference>
<dbReference type="EMBL" id="LACI01001432">
    <property type="protein sequence ID" value="KJU84479.1"/>
    <property type="molecule type" value="Genomic_DNA"/>
</dbReference>
<comment type="caution">
    <text evidence="1">The sequence shown here is derived from an EMBL/GenBank/DDBJ whole genome shotgun (WGS) entry which is preliminary data.</text>
</comment>